<dbReference type="InterPro" id="IPR050624">
    <property type="entry name" value="HTH-type_Tx_Regulator"/>
</dbReference>
<evidence type="ECO:0000256" key="4">
    <source>
        <dbReference type="ARBA" id="ARBA00023163"/>
    </source>
</evidence>
<evidence type="ECO:0000256" key="2">
    <source>
        <dbReference type="ARBA" id="ARBA00023015"/>
    </source>
</evidence>
<gene>
    <name evidence="7" type="ORF">SAMN06296036_101321</name>
</gene>
<dbReference type="PROSITE" id="PS01081">
    <property type="entry name" value="HTH_TETR_1"/>
    <property type="match status" value="1"/>
</dbReference>
<dbReference type="InterPro" id="IPR009057">
    <property type="entry name" value="Homeodomain-like_sf"/>
</dbReference>
<keyword evidence="3 5" id="KW-0238">DNA-binding</keyword>
<dbReference type="STRING" id="1513793.SAMN06296036_101321"/>
<dbReference type="Proteomes" id="UP000192907">
    <property type="component" value="Unassembled WGS sequence"/>
</dbReference>
<dbReference type="Pfam" id="PF13977">
    <property type="entry name" value="TetR_C_6"/>
    <property type="match status" value="1"/>
</dbReference>
<sequence>MSKPDVAAERKDQIVRATVECITKHGYHNFSMQDVARTAGVSKGIIHYYFLNKDDLMMSVLDRVAGDIEGVLAEDMKSIDDPIKKLEIFMSVSFDVVRSTKEYYQVNMDFWTQINQKKEVRQVISRHYAKFRDTCASVISEGVNAGVFKNVDSHIYASFIVSVIDGLSLQWLFDENVFDYDEMIKTAKDMILKGLVS</sequence>
<dbReference type="Gene3D" id="1.10.10.60">
    <property type="entry name" value="Homeodomain-like"/>
    <property type="match status" value="1"/>
</dbReference>
<dbReference type="RefSeq" id="WP_132314559.1">
    <property type="nucleotide sequence ID" value="NZ_FWZT01000001.1"/>
</dbReference>
<keyword evidence="4" id="KW-0804">Transcription</keyword>
<dbReference type="PANTHER" id="PTHR43479">
    <property type="entry name" value="ACREF/ENVCD OPERON REPRESSOR-RELATED"/>
    <property type="match status" value="1"/>
</dbReference>
<dbReference type="InterPro" id="IPR036271">
    <property type="entry name" value="Tet_transcr_reg_TetR-rel_C_sf"/>
</dbReference>
<feature type="domain" description="HTH tetR-type" evidence="6">
    <location>
        <begin position="8"/>
        <end position="68"/>
    </location>
</feature>
<name>A0A1Y6B3R5_9BACT</name>
<dbReference type="PRINTS" id="PR00455">
    <property type="entry name" value="HTHTETR"/>
</dbReference>
<dbReference type="SUPFAM" id="SSF48498">
    <property type="entry name" value="Tetracyclin repressor-like, C-terminal domain"/>
    <property type="match status" value="1"/>
</dbReference>
<evidence type="ECO:0000256" key="1">
    <source>
        <dbReference type="ARBA" id="ARBA00022491"/>
    </source>
</evidence>
<dbReference type="PANTHER" id="PTHR43479:SF11">
    <property type="entry name" value="ACREF_ENVCD OPERON REPRESSOR-RELATED"/>
    <property type="match status" value="1"/>
</dbReference>
<dbReference type="InterPro" id="IPR039538">
    <property type="entry name" value="BetI_C"/>
</dbReference>
<evidence type="ECO:0000256" key="5">
    <source>
        <dbReference type="PROSITE-ProRule" id="PRU00335"/>
    </source>
</evidence>
<dbReference type="SUPFAM" id="SSF46689">
    <property type="entry name" value="Homeodomain-like"/>
    <property type="match status" value="1"/>
</dbReference>
<dbReference type="PROSITE" id="PS50977">
    <property type="entry name" value="HTH_TETR_2"/>
    <property type="match status" value="1"/>
</dbReference>
<keyword evidence="2" id="KW-0805">Transcription regulation</keyword>
<dbReference type="AlphaFoldDB" id="A0A1Y6B3R5"/>
<dbReference type="EMBL" id="FWZT01000001">
    <property type="protein sequence ID" value="SME89961.1"/>
    <property type="molecule type" value="Genomic_DNA"/>
</dbReference>
<organism evidence="7 8">
    <name type="scientific">Pseudobacteriovorax antillogorgiicola</name>
    <dbReference type="NCBI Taxonomy" id="1513793"/>
    <lineage>
        <taxon>Bacteria</taxon>
        <taxon>Pseudomonadati</taxon>
        <taxon>Bdellovibrionota</taxon>
        <taxon>Oligoflexia</taxon>
        <taxon>Oligoflexales</taxon>
        <taxon>Pseudobacteriovoracaceae</taxon>
        <taxon>Pseudobacteriovorax</taxon>
    </lineage>
</organism>
<accession>A0A1Y6B3R5</accession>
<dbReference type="InterPro" id="IPR001647">
    <property type="entry name" value="HTH_TetR"/>
</dbReference>
<dbReference type="OrthoDB" id="9790413at2"/>
<keyword evidence="1" id="KW-0678">Repressor</keyword>
<evidence type="ECO:0000256" key="3">
    <source>
        <dbReference type="ARBA" id="ARBA00023125"/>
    </source>
</evidence>
<evidence type="ECO:0000313" key="8">
    <source>
        <dbReference type="Proteomes" id="UP000192907"/>
    </source>
</evidence>
<feature type="DNA-binding region" description="H-T-H motif" evidence="5">
    <location>
        <begin position="31"/>
        <end position="50"/>
    </location>
</feature>
<dbReference type="Gene3D" id="1.10.357.10">
    <property type="entry name" value="Tetracycline Repressor, domain 2"/>
    <property type="match status" value="1"/>
</dbReference>
<dbReference type="Pfam" id="PF00440">
    <property type="entry name" value="TetR_N"/>
    <property type="match status" value="1"/>
</dbReference>
<reference evidence="8" key="1">
    <citation type="submission" date="2017-04" db="EMBL/GenBank/DDBJ databases">
        <authorList>
            <person name="Varghese N."/>
            <person name="Submissions S."/>
        </authorList>
    </citation>
    <scope>NUCLEOTIDE SEQUENCE [LARGE SCALE GENOMIC DNA]</scope>
    <source>
        <strain evidence="8">RKEM611</strain>
    </source>
</reference>
<protein>
    <submittedName>
        <fullName evidence="7">Transcriptional regulator, TetR family</fullName>
    </submittedName>
</protein>
<proteinExistence type="predicted"/>
<evidence type="ECO:0000313" key="7">
    <source>
        <dbReference type="EMBL" id="SME89961.1"/>
    </source>
</evidence>
<dbReference type="InterPro" id="IPR023772">
    <property type="entry name" value="DNA-bd_HTH_TetR-type_CS"/>
</dbReference>
<evidence type="ECO:0000259" key="6">
    <source>
        <dbReference type="PROSITE" id="PS50977"/>
    </source>
</evidence>
<dbReference type="GO" id="GO:0003677">
    <property type="term" value="F:DNA binding"/>
    <property type="evidence" value="ECO:0007669"/>
    <property type="project" value="UniProtKB-UniRule"/>
</dbReference>
<keyword evidence="8" id="KW-1185">Reference proteome</keyword>